<keyword evidence="5" id="KW-1185">Reference proteome</keyword>
<name>A0A485LMP7_9STRA</name>
<sequence>MAEPAKDAWSVEPIPDGGGSTHTANGVAQGAWRATLCGCFDSILPNCLMVSFCHCFALAQVSHRIGSMPYPKTLAISGSLIVTSYVVSIIGNQVVASCTAQMASIQLQALSPPPNVNYASWLKGLADQYKSYETQAQTANSICSAVALITGIAAVVLICHVRTKVRLFFRIPGSVGNDCILSLCCSCCTIAQMATQTQSYTDGSCRFGPPDVLPAYNDQAAAP</sequence>
<evidence type="ECO:0000256" key="2">
    <source>
        <dbReference type="SAM" id="Phobius"/>
    </source>
</evidence>
<protein>
    <submittedName>
        <fullName evidence="4">Aste57867_23416 protein</fullName>
    </submittedName>
</protein>
<organism evidence="4 5">
    <name type="scientific">Aphanomyces stellatus</name>
    <dbReference type="NCBI Taxonomy" id="120398"/>
    <lineage>
        <taxon>Eukaryota</taxon>
        <taxon>Sar</taxon>
        <taxon>Stramenopiles</taxon>
        <taxon>Oomycota</taxon>
        <taxon>Saprolegniomycetes</taxon>
        <taxon>Saprolegniales</taxon>
        <taxon>Verrucalvaceae</taxon>
        <taxon>Aphanomyces</taxon>
    </lineage>
</organism>
<dbReference type="EMBL" id="VJMH01007269">
    <property type="protein sequence ID" value="KAF0684612.1"/>
    <property type="molecule type" value="Genomic_DNA"/>
</dbReference>
<gene>
    <name evidence="4" type="primary">Aste57867_23416</name>
    <name evidence="3" type="ORF">As57867_023345</name>
    <name evidence="4" type="ORF">ASTE57867_23416</name>
</gene>
<dbReference type="PANTHER" id="PTHR15907">
    <property type="entry name" value="DUF614 FAMILY PROTEIN-RELATED"/>
    <property type="match status" value="1"/>
</dbReference>
<reference evidence="4 5" key="1">
    <citation type="submission" date="2019-03" db="EMBL/GenBank/DDBJ databases">
        <authorList>
            <person name="Gaulin E."/>
            <person name="Dumas B."/>
        </authorList>
    </citation>
    <scope>NUCLEOTIDE SEQUENCE [LARGE SCALE GENOMIC DNA]</scope>
    <source>
        <strain evidence="4">CBS 568.67</strain>
    </source>
</reference>
<evidence type="ECO:0000313" key="3">
    <source>
        <dbReference type="EMBL" id="KAF0684612.1"/>
    </source>
</evidence>
<dbReference type="EMBL" id="CAADRA010007295">
    <property type="protein sequence ID" value="VFU00062.1"/>
    <property type="molecule type" value="Genomic_DNA"/>
</dbReference>
<dbReference type="Pfam" id="PF04749">
    <property type="entry name" value="PLAC8"/>
    <property type="match status" value="1"/>
</dbReference>
<dbReference type="AlphaFoldDB" id="A0A485LMP7"/>
<dbReference type="OrthoDB" id="1045822at2759"/>
<evidence type="ECO:0000313" key="4">
    <source>
        <dbReference type="EMBL" id="VFU00062.1"/>
    </source>
</evidence>
<proteinExistence type="predicted"/>
<evidence type="ECO:0000313" key="5">
    <source>
        <dbReference type="Proteomes" id="UP000332933"/>
    </source>
</evidence>
<accession>A0A485LMP7</accession>
<reference evidence="3" key="2">
    <citation type="submission" date="2019-06" db="EMBL/GenBank/DDBJ databases">
        <title>Genomics analysis of Aphanomyces spp. identifies a new class of oomycete effector associated with host adaptation.</title>
        <authorList>
            <person name="Gaulin E."/>
        </authorList>
    </citation>
    <scope>NUCLEOTIDE SEQUENCE</scope>
    <source>
        <strain evidence="3">CBS 578.67</strain>
    </source>
</reference>
<dbReference type="NCBIfam" id="TIGR01571">
    <property type="entry name" value="A_thal_Cys_rich"/>
    <property type="match status" value="1"/>
</dbReference>
<dbReference type="InterPro" id="IPR006461">
    <property type="entry name" value="PLAC_motif_containing"/>
</dbReference>
<feature type="transmembrane region" description="Helical" evidence="2">
    <location>
        <begin position="139"/>
        <end position="161"/>
    </location>
</feature>
<feature type="region of interest" description="Disordered" evidence="1">
    <location>
        <begin position="1"/>
        <end position="22"/>
    </location>
</feature>
<keyword evidence="2" id="KW-1133">Transmembrane helix</keyword>
<evidence type="ECO:0000256" key="1">
    <source>
        <dbReference type="SAM" id="MobiDB-lite"/>
    </source>
</evidence>
<dbReference type="Proteomes" id="UP000332933">
    <property type="component" value="Unassembled WGS sequence"/>
</dbReference>
<keyword evidence="2" id="KW-0472">Membrane</keyword>
<keyword evidence="2" id="KW-0812">Transmembrane</keyword>